<feature type="transmembrane region" description="Helical" evidence="1">
    <location>
        <begin position="31"/>
        <end position="53"/>
    </location>
</feature>
<accession>A0A1Y1W7Y5</accession>
<keyword evidence="3" id="KW-1185">Reference proteome</keyword>
<feature type="transmembrane region" description="Helical" evidence="1">
    <location>
        <begin position="184"/>
        <end position="207"/>
    </location>
</feature>
<evidence type="ECO:0000256" key="1">
    <source>
        <dbReference type="SAM" id="Phobius"/>
    </source>
</evidence>
<dbReference type="EMBL" id="MCFD01000007">
    <property type="protein sequence ID" value="ORX69448.1"/>
    <property type="molecule type" value="Genomic_DNA"/>
</dbReference>
<feature type="transmembrane region" description="Helical" evidence="1">
    <location>
        <begin position="103"/>
        <end position="120"/>
    </location>
</feature>
<evidence type="ECO:0000313" key="2">
    <source>
        <dbReference type="EMBL" id="ORX69448.1"/>
    </source>
</evidence>
<name>A0A1Y1W7Y5_9FUNG</name>
<keyword evidence="1" id="KW-0812">Transmembrane</keyword>
<reference evidence="2 3" key="1">
    <citation type="submission" date="2016-07" db="EMBL/GenBank/DDBJ databases">
        <title>Pervasive Adenine N6-methylation of Active Genes in Fungi.</title>
        <authorList>
            <consortium name="DOE Joint Genome Institute"/>
            <person name="Mondo S.J."/>
            <person name="Dannebaum R.O."/>
            <person name="Kuo R.C."/>
            <person name="Labutti K."/>
            <person name="Haridas S."/>
            <person name="Kuo A."/>
            <person name="Salamov A."/>
            <person name="Ahrendt S.R."/>
            <person name="Lipzen A."/>
            <person name="Sullivan W."/>
            <person name="Andreopoulos W.B."/>
            <person name="Clum A."/>
            <person name="Lindquist E."/>
            <person name="Daum C."/>
            <person name="Ramamoorthy G.K."/>
            <person name="Gryganskyi A."/>
            <person name="Culley D."/>
            <person name="Magnuson J.K."/>
            <person name="James T.Y."/>
            <person name="O'Malley M.A."/>
            <person name="Stajich J.E."/>
            <person name="Spatafora J.W."/>
            <person name="Visel A."/>
            <person name="Grigoriev I.V."/>
        </authorList>
    </citation>
    <scope>NUCLEOTIDE SEQUENCE [LARGE SCALE GENOMIC DNA]</scope>
    <source>
        <strain evidence="2 3">ATCC 12442</strain>
    </source>
</reference>
<keyword evidence="1" id="KW-1133">Transmembrane helix</keyword>
<evidence type="ECO:0008006" key="4">
    <source>
        <dbReference type="Google" id="ProtNLM"/>
    </source>
</evidence>
<comment type="caution">
    <text evidence="2">The sequence shown here is derived from an EMBL/GenBank/DDBJ whole genome shotgun (WGS) entry which is preliminary data.</text>
</comment>
<dbReference type="GeneID" id="63804248"/>
<dbReference type="Proteomes" id="UP000193922">
    <property type="component" value="Unassembled WGS sequence"/>
</dbReference>
<feature type="transmembrane region" description="Helical" evidence="1">
    <location>
        <begin position="219"/>
        <end position="240"/>
    </location>
</feature>
<gene>
    <name evidence="2" type="ORF">DL89DRAFT_267669</name>
</gene>
<feature type="transmembrane region" description="Helical" evidence="1">
    <location>
        <begin position="65"/>
        <end position="91"/>
    </location>
</feature>
<protein>
    <recommendedName>
        <fullName evidence="4">G-protein coupled receptors family 1 profile domain-containing protein</fullName>
    </recommendedName>
</protein>
<keyword evidence="1" id="KW-0472">Membrane</keyword>
<evidence type="ECO:0000313" key="3">
    <source>
        <dbReference type="Proteomes" id="UP000193922"/>
    </source>
</evidence>
<organism evidence="2 3">
    <name type="scientific">Linderina pennispora</name>
    <dbReference type="NCBI Taxonomy" id="61395"/>
    <lineage>
        <taxon>Eukaryota</taxon>
        <taxon>Fungi</taxon>
        <taxon>Fungi incertae sedis</taxon>
        <taxon>Zoopagomycota</taxon>
        <taxon>Kickxellomycotina</taxon>
        <taxon>Kickxellomycetes</taxon>
        <taxon>Kickxellales</taxon>
        <taxon>Kickxellaceae</taxon>
        <taxon>Linderina</taxon>
    </lineage>
</organism>
<dbReference type="AlphaFoldDB" id="A0A1Y1W7Y5"/>
<dbReference type="RefSeq" id="XP_040743136.1">
    <property type="nucleotide sequence ID" value="XM_040887600.1"/>
</dbReference>
<dbReference type="OrthoDB" id="5583977at2759"/>
<sequence>MSFELTPFEQSRVEIAAFLDVKLDPISHVDLSTIIVVSIVYMLDLFAFIYLFLNRNYPPIKAKSVYIMISLYAAAVLWFVGDIVTSGLVHLYTSNVLMACKMYFIWFRASFGTTYIATIFSVRTYALHRVFCQDKPFKGKLVWVCPALAVGWVLLLAVVSSLLPERMTTYYEDTLDLCYANTRYAAFVIGMICCFYSYIVLITWRLRKIPFSFNEFREVVTALVIIGVIIIVNSLAIFSVRIYPASAAWRNSLVYIDHTCANIAFWTIMWEPFYQCIMHREEYLQYWVDTLMEDGMEDAYNLTNRFPNETKRLVDGTEQDTAVESRKDLHDYGNAPSGNVADGTYCLPATLSELCLAKKLSHD</sequence>
<proteinExistence type="predicted"/>
<feature type="transmembrane region" description="Helical" evidence="1">
    <location>
        <begin position="141"/>
        <end position="164"/>
    </location>
</feature>